<evidence type="ECO:0000256" key="6">
    <source>
        <dbReference type="ARBA" id="ARBA00022553"/>
    </source>
</evidence>
<dbReference type="Gene3D" id="3.30.450.20">
    <property type="entry name" value="PAS domain"/>
    <property type="match status" value="3"/>
</dbReference>
<dbReference type="PROSITE" id="PS50109">
    <property type="entry name" value="HIS_KIN"/>
    <property type="match status" value="1"/>
</dbReference>
<feature type="domain" description="Response regulatory" evidence="17">
    <location>
        <begin position="919"/>
        <end position="1029"/>
    </location>
</feature>
<feature type="modified residue" description="4-aspartylphosphate" evidence="15">
    <location>
        <position position="968"/>
    </location>
</feature>
<dbReference type="InterPro" id="IPR005467">
    <property type="entry name" value="His_kinase_dom"/>
</dbReference>
<dbReference type="Pfam" id="PF02518">
    <property type="entry name" value="HATPase_c"/>
    <property type="match status" value="1"/>
</dbReference>
<dbReference type="PRINTS" id="PR00344">
    <property type="entry name" value="BCTRLSENSOR"/>
</dbReference>
<evidence type="ECO:0000256" key="13">
    <source>
        <dbReference type="ARBA" id="ARBA00023012"/>
    </source>
</evidence>
<dbReference type="InterPro" id="IPR052162">
    <property type="entry name" value="Sensor_kinase/Photoreceptor"/>
</dbReference>
<keyword evidence="6 15" id="KW-0597">Phosphoprotein</keyword>
<feature type="domain" description="PAC" evidence="19">
    <location>
        <begin position="613"/>
        <end position="665"/>
    </location>
</feature>
<evidence type="ECO:0000259" key="18">
    <source>
        <dbReference type="PROSITE" id="PS50112"/>
    </source>
</evidence>
<reference evidence="20 21" key="1">
    <citation type="submission" date="2016-04" db="EMBL/GenBank/DDBJ databases">
        <title>Chloroflexus islandicus sp. nov., a thermophilic filamentous anoxygenic phototrophic bacterium from geyser Strokkur (Iceland).</title>
        <authorList>
            <person name="Gaisin V.A."/>
            <person name="Kalashnikov A.M."/>
            <person name="Sukhacheva M.V."/>
            <person name="Grouzdev D.S."/>
            <person name="Ivanov T.M."/>
            <person name="Kuznetsov B."/>
            <person name="Gorlenko V.M."/>
        </authorList>
    </citation>
    <scope>NUCLEOTIDE SEQUENCE [LARGE SCALE GENOMIC DNA]</scope>
    <source>
        <strain evidence="21">isl-2</strain>
    </source>
</reference>
<accession>A0A178LX50</accession>
<dbReference type="Gene3D" id="3.30.565.10">
    <property type="entry name" value="Histidine kinase-like ATPase, C-terminal domain"/>
    <property type="match status" value="1"/>
</dbReference>
<dbReference type="SMART" id="SM00388">
    <property type="entry name" value="HisKA"/>
    <property type="match status" value="1"/>
</dbReference>
<dbReference type="SMART" id="SM00091">
    <property type="entry name" value="PAS"/>
    <property type="match status" value="3"/>
</dbReference>
<evidence type="ECO:0000256" key="11">
    <source>
        <dbReference type="ARBA" id="ARBA00022777"/>
    </source>
</evidence>
<dbReference type="PROSITE" id="PS50110">
    <property type="entry name" value="RESPONSE_REGULATORY"/>
    <property type="match status" value="1"/>
</dbReference>
<keyword evidence="8" id="KW-0812">Transmembrane</keyword>
<keyword evidence="4" id="KW-1003">Cell membrane</keyword>
<evidence type="ECO:0000259" key="19">
    <source>
        <dbReference type="PROSITE" id="PS50113"/>
    </source>
</evidence>
<dbReference type="Gene3D" id="1.10.287.130">
    <property type="match status" value="1"/>
</dbReference>
<evidence type="ECO:0000313" key="20">
    <source>
        <dbReference type="EMBL" id="OAN38241.1"/>
    </source>
</evidence>
<dbReference type="InterPro" id="IPR001610">
    <property type="entry name" value="PAC"/>
</dbReference>
<keyword evidence="10" id="KW-0547">Nucleotide-binding</keyword>
<sequence>MAGTRTHLLLFAVDDLRESIIQTLVPFPQISYSFAPTLSDLITHLETQPPALIVCRPTARYSMPVGIALVLICTLAEYDVTHFANEQAIVDLLIESDLARLPLIAQREERMQRWADRETRRLRTVVEHAPHGVIEAELASRQVRWANRAMHVLFGYSAAEMVTLLIEDLHPNESRPAIIDAFQRMSAGDDAPLLNIICRRRDGSTFYCNIAPGGAYSNGQTFIFVFFTDVTTEYESLQTLQINARRLELALRAANQGLYDLDLRNGQVVVNDEYATMLGYDPATFTETNQQWRDRLHPSDSTAVYQTYLDYINGRIPEYRVEFRSRMRQGGWKWILSVGSIVERDTDGKPVRMLGTHTDISALKRLELHERLRVQLFTSLLGGESLQTLMNTLIQAFEEEQPDARCAIVLFDPATRRPHHVIAPNLPSTLSQMLEQSLQPGQEAIWHPLLAQQRVIVPELHTDPNWAHFASVAQESGLATLWTEPILGAGNAVIGAFTVWSARAAPPLSEDLTLLQFISHLAGPVIEQHVIAERLRLSEERYALAERAVQDGVWDWDILDGVTYLSPQWKALFGFGENELPNAITTFFERIHPDDWPEVTKALDRHFAGREPFNMEFRMRYRDGNYRWILARGEALRDADGKVTRMVGALSDITERKQIDERIRETQKLEALGLLTGGLAHDFNNLLGIIIGNLDLSLSDWQGDEATRQMIEASLHAALRGAELTKSLLAVARRQPLAPTTIDVNQVLREFLPLIQVTVGSAIKLELIEQTNQPARADRAGLEAAILNLVINSRDAMPNGGNLTIKIREQRVISEDTMLLAILAPGCYIVIDVIDTGTGMPPEVAARAFEPFFTTKERGRGTGLGLAMVYGFARQSGGTAQIYSTLGRGTTVRLYLPCADQQIVEEPVVIEPASRREARILVVDDDPDLLRMTVTTLRNLGYTAFAAQDSKTALEILHNEPVDLLFTDVVMPETDGRTLAMQARQMWPALKVLYMSGFAALQGVEITDAPLIEKPFRASSLEVAVQQALEG</sequence>
<feature type="domain" description="Histidine kinase" evidence="16">
    <location>
        <begin position="678"/>
        <end position="900"/>
    </location>
</feature>
<dbReference type="InterPro" id="IPR000700">
    <property type="entry name" value="PAS-assoc_C"/>
</dbReference>
<dbReference type="Pfam" id="PF13185">
    <property type="entry name" value="GAF_2"/>
    <property type="match status" value="1"/>
</dbReference>
<protein>
    <recommendedName>
        <fullName evidence="3">histidine kinase</fullName>
        <ecNumber evidence="3">2.7.13.3</ecNumber>
    </recommendedName>
</protein>
<dbReference type="InterPro" id="IPR029016">
    <property type="entry name" value="GAF-like_dom_sf"/>
</dbReference>
<feature type="domain" description="PAS" evidence="18">
    <location>
        <begin position="243"/>
        <end position="315"/>
    </location>
</feature>
<evidence type="ECO:0000256" key="3">
    <source>
        <dbReference type="ARBA" id="ARBA00012438"/>
    </source>
</evidence>
<feature type="domain" description="PAS" evidence="18">
    <location>
        <begin position="538"/>
        <end position="610"/>
    </location>
</feature>
<keyword evidence="21" id="KW-1185">Reference proteome</keyword>
<evidence type="ECO:0000256" key="12">
    <source>
        <dbReference type="ARBA" id="ARBA00022989"/>
    </source>
</evidence>
<dbReference type="SUPFAM" id="SSF52172">
    <property type="entry name" value="CheY-like"/>
    <property type="match status" value="1"/>
</dbReference>
<dbReference type="InterPro" id="IPR035965">
    <property type="entry name" value="PAS-like_dom_sf"/>
</dbReference>
<dbReference type="Gene3D" id="3.30.450.40">
    <property type="match status" value="1"/>
</dbReference>
<dbReference type="SUPFAM" id="SSF55874">
    <property type="entry name" value="ATPase domain of HSP90 chaperone/DNA topoisomerase II/histidine kinase"/>
    <property type="match status" value="1"/>
</dbReference>
<dbReference type="GO" id="GO:0000155">
    <property type="term" value="F:phosphorelay sensor kinase activity"/>
    <property type="evidence" value="ECO:0007669"/>
    <property type="project" value="InterPro"/>
</dbReference>
<dbReference type="NCBIfam" id="TIGR00229">
    <property type="entry name" value="sensory_box"/>
    <property type="match status" value="3"/>
</dbReference>
<keyword evidence="13" id="KW-0902">Two-component regulatory system</keyword>
<dbReference type="OrthoDB" id="9784397at2"/>
<dbReference type="SMART" id="SM00065">
    <property type="entry name" value="GAF"/>
    <property type="match status" value="1"/>
</dbReference>
<dbReference type="Gene3D" id="3.40.50.2300">
    <property type="match status" value="1"/>
</dbReference>
<evidence type="ECO:0000256" key="9">
    <source>
        <dbReference type="ARBA" id="ARBA00022737"/>
    </source>
</evidence>
<evidence type="ECO:0000256" key="7">
    <source>
        <dbReference type="ARBA" id="ARBA00022679"/>
    </source>
</evidence>
<dbReference type="SUPFAM" id="SSF55785">
    <property type="entry name" value="PYP-like sensor domain (PAS domain)"/>
    <property type="match status" value="3"/>
</dbReference>
<evidence type="ECO:0000259" key="17">
    <source>
        <dbReference type="PROSITE" id="PS50110"/>
    </source>
</evidence>
<dbReference type="FunFam" id="2.10.70.100:FF:000001">
    <property type="entry name" value="Sensory transduction histidine kinase"/>
    <property type="match status" value="1"/>
</dbReference>
<dbReference type="SUPFAM" id="SSF47384">
    <property type="entry name" value="Homodimeric domain of signal transducing histidine kinase"/>
    <property type="match status" value="1"/>
</dbReference>
<comment type="subcellular location">
    <subcellularLocation>
        <location evidence="2">Cell inner membrane</location>
        <topology evidence="2">Multi-pass membrane protein</topology>
    </subcellularLocation>
</comment>
<dbReference type="PANTHER" id="PTHR43304">
    <property type="entry name" value="PHYTOCHROME-LIKE PROTEIN CPH1"/>
    <property type="match status" value="1"/>
</dbReference>
<dbReference type="PANTHER" id="PTHR43304:SF1">
    <property type="entry name" value="PAC DOMAIN-CONTAINING PROTEIN"/>
    <property type="match status" value="1"/>
</dbReference>
<name>A0A178LX50_9CHLR</name>
<dbReference type="PROSITE" id="PS50112">
    <property type="entry name" value="PAS"/>
    <property type="match status" value="3"/>
</dbReference>
<keyword evidence="11 20" id="KW-0418">Kinase</keyword>
<evidence type="ECO:0000259" key="16">
    <source>
        <dbReference type="PROSITE" id="PS50109"/>
    </source>
</evidence>
<dbReference type="SMART" id="SM00448">
    <property type="entry name" value="REC"/>
    <property type="match status" value="1"/>
</dbReference>
<evidence type="ECO:0000256" key="14">
    <source>
        <dbReference type="ARBA" id="ARBA00023136"/>
    </source>
</evidence>
<dbReference type="GO" id="GO:0005886">
    <property type="term" value="C:plasma membrane"/>
    <property type="evidence" value="ECO:0007669"/>
    <property type="project" value="UniProtKB-SubCell"/>
</dbReference>
<evidence type="ECO:0000313" key="21">
    <source>
        <dbReference type="Proteomes" id="UP000078287"/>
    </source>
</evidence>
<dbReference type="EMBL" id="LWQS01000103">
    <property type="protein sequence ID" value="OAN38241.1"/>
    <property type="molecule type" value="Genomic_DNA"/>
</dbReference>
<keyword evidence="12" id="KW-1133">Transmembrane helix</keyword>
<evidence type="ECO:0000256" key="8">
    <source>
        <dbReference type="ARBA" id="ARBA00022692"/>
    </source>
</evidence>
<proteinExistence type="predicted"/>
<dbReference type="InterPro" id="IPR001789">
    <property type="entry name" value="Sig_transdc_resp-reg_receiver"/>
</dbReference>
<dbReference type="STRING" id="1707952.A6A03_04960"/>
<dbReference type="InterPro" id="IPR036890">
    <property type="entry name" value="HATPase_C_sf"/>
</dbReference>
<dbReference type="RefSeq" id="WP_066791210.1">
    <property type="nucleotide sequence ID" value="NZ_LWQS01000103.1"/>
</dbReference>
<evidence type="ECO:0000256" key="2">
    <source>
        <dbReference type="ARBA" id="ARBA00004429"/>
    </source>
</evidence>
<organism evidence="20 21">
    <name type="scientific">Chloroflexus islandicus</name>
    <dbReference type="NCBI Taxonomy" id="1707952"/>
    <lineage>
        <taxon>Bacteria</taxon>
        <taxon>Bacillati</taxon>
        <taxon>Chloroflexota</taxon>
        <taxon>Chloroflexia</taxon>
        <taxon>Chloroflexales</taxon>
        <taxon>Chloroflexineae</taxon>
        <taxon>Chloroflexaceae</taxon>
        <taxon>Chloroflexus</taxon>
    </lineage>
</organism>
<dbReference type="GO" id="GO:0000166">
    <property type="term" value="F:nucleotide binding"/>
    <property type="evidence" value="ECO:0007669"/>
    <property type="project" value="UniProtKB-KW"/>
</dbReference>
<dbReference type="SMART" id="SM00086">
    <property type="entry name" value="PAC"/>
    <property type="match status" value="3"/>
</dbReference>
<dbReference type="Pfam" id="PF00072">
    <property type="entry name" value="Response_reg"/>
    <property type="match status" value="1"/>
</dbReference>
<gene>
    <name evidence="20" type="ORF">A6A03_04960</name>
</gene>
<dbReference type="InterPro" id="IPR011006">
    <property type="entry name" value="CheY-like_superfamily"/>
</dbReference>
<keyword evidence="7" id="KW-0808">Transferase</keyword>
<comment type="catalytic activity">
    <reaction evidence="1">
        <text>ATP + protein L-histidine = ADP + protein N-phospho-L-histidine.</text>
        <dbReference type="EC" id="2.7.13.3"/>
    </reaction>
</comment>
<evidence type="ECO:0000256" key="4">
    <source>
        <dbReference type="ARBA" id="ARBA00022475"/>
    </source>
</evidence>
<feature type="domain" description="PAC" evidence="19">
    <location>
        <begin position="319"/>
        <end position="372"/>
    </location>
</feature>
<dbReference type="InterPro" id="IPR036097">
    <property type="entry name" value="HisK_dim/P_sf"/>
</dbReference>
<evidence type="ECO:0000256" key="5">
    <source>
        <dbReference type="ARBA" id="ARBA00022519"/>
    </source>
</evidence>
<keyword evidence="5" id="KW-0997">Cell inner membrane</keyword>
<keyword evidence="14" id="KW-0472">Membrane</keyword>
<dbReference type="Pfam" id="PF08447">
    <property type="entry name" value="PAS_3"/>
    <property type="match status" value="2"/>
</dbReference>
<dbReference type="Proteomes" id="UP000078287">
    <property type="component" value="Unassembled WGS sequence"/>
</dbReference>
<dbReference type="EC" id="2.7.13.3" evidence="3"/>
<dbReference type="InterPro" id="IPR004358">
    <property type="entry name" value="Sig_transdc_His_kin-like_C"/>
</dbReference>
<dbReference type="InterPro" id="IPR003661">
    <property type="entry name" value="HisK_dim/P_dom"/>
</dbReference>
<dbReference type="InterPro" id="IPR003594">
    <property type="entry name" value="HATPase_dom"/>
</dbReference>
<dbReference type="Pfam" id="PF13426">
    <property type="entry name" value="PAS_9"/>
    <property type="match status" value="1"/>
</dbReference>
<dbReference type="AlphaFoldDB" id="A0A178LX50"/>
<dbReference type="SUPFAM" id="SSF55781">
    <property type="entry name" value="GAF domain-like"/>
    <property type="match status" value="1"/>
</dbReference>
<dbReference type="CDD" id="cd00082">
    <property type="entry name" value="HisKA"/>
    <property type="match status" value="1"/>
</dbReference>
<dbReference type="PROSITE" id="PS50113">
    <property type="entry name" value="PAC"/>
    <property type="match status" value="2"/>
</dbReference>
<evidence type="ECO:0000256" key="1">
    <source>
        <dbReference type="ARBA" id="ARBA00000085"/>
    </source>
</evidence>
<dbReference type="InterPro" id="IPR003018">
    <property type="entry name" value="GAF"/>
</dbReference>
<feature type="domain" description="PAS" evidence="18">
    <location>
        <begin position="118"/>
        <end position="189"/>
    </location>
</feature>
<comment type="caution">
    <text evidence="20">The sequence shown here is derived from an EMBL/GenBank/DDBJ whole genome shotgun (WGS) entry which is preliminary data.</text>
</comment>
<dbReference type="InterPro" id="IPR000014">
    <property type="entry name" value="PAS"/>
</dbReference>
<keyword evidence="9" id="KW-0677">Repeat</keyword>
<evidence type="ECO:0000256" key="15">
    <source>
        <dbReference type="PROSITE-ProRule" id="PRU00169"/>
    </source>
</evidence>
<dbReference type="CDD" id="cd00130">
    <property type="entry name" value="PAS"/>
    <property type="match status" value="2"/>
</dbReference>
<dbReference type="SMART" id="SM00387">
    <property type="entry name" value="HATPase_c"/>
    <property type="match status" value="1"/>
</dbReference>
<evidence type="ECO:0000256" key="10">
    <source>
        <dbReference type="ARBA" id="ARBA00022741"/>
    </source>
</evidence>
<dbReference type="InterPro" id="IPR013655">
    <property type="entry name" value="PAS_fold_3"/>
</dbReference>